<proteinExistence type="predicted"/>
<reference evidence="2" key="1">
    <citation type="journal article" date="2022" name="bioRxiv">
        <title>Sequencing and chromosome-scale assembly of the giantPleurodeles waltlgenome.</title>
        <authorList>
            <person name="Brown T."/>
            <person name="Elewa A."/>
            <person name="Iarovenko S."/>
            <person name="Subramanian E."/>
            <person name="Araus A.J."/>
            <person name="Petzold A."/>
            <person name="Susuki M."/>
            <person name="Suzuki K.-i.T."/>
            <person name="Hayashi T."/>
            <person name="Toyoda A."/>
            <person name="Oliveira C."/>
            <person name="Osipova E."/>
            <person name="Leigh N.D."/>
            <person name="Simon A."/>
            <person name="Yun M.H."/>
        </authorList>
    </citation>
    <scope>NUCLEOTIDE SEQUENCE</scope>
    <source>
        <strain evidence="2">20211129_DDA</strain>
        <tissue evidence="2">Liver</tissue>
    </source>
</reference>
<gene>
    <name evidence="2" type="ORF">NDU88_012121</name>
</gene>
<feature type="region of interest" description="Disordered" evidence="1">
    <location>
        <begin position="1"/>
        <end position="36"/>
    </location>
</feature>
<comment type="caution">
    <text evidence="2">The sequence shown here is derived from an EMBL/GenBank/DDBJ whole genome shotgun (WGS) entry which is preliminary data.</text>
</comment>
<sequence length="102" mass="11492">MKKWQRQRRKTAAGTEGEWQQRPQNHSYTANSKDRPVSRLCYTPASDFKISNDVACGKTAHVTLDGNGSAHTVIERRTHYPTPGTKNVGKGQRKKSVLRDIV</sequence>
<feature type="region of interest" description="Disordered" evidence="1">
    <location>
        <begin position="79"/>
        <end position="102"/>
    </location>
</feature>
<name>A0AAV7R0L4_PLEWA</name>
<evidence type="ECO:0000313" key="2">
    <source>
        <dbReference type="EMBL" id="KAJ1145838.1"/>
    </source>
</evidence>
<dbReference type="AlphaFoldDB" id="A0AAV7R0L4"/>
<evidence type="ECO:0000256" key="1">
    <source>
        <dbReference type="SAM" id="MobiDB-lite"/>
    </source>
</evidence>
<protein>
    <submittedName>
        <fullName evidence="2">Uncharacterized protein</fullName>
    </submittedName>
</protein>
<organism evidence="2 3">
    <name type="scientific">Pleurodeles waltl</name>
    <name type="common">Iberian ribbed newt</name>
    <dbReference type="NCBI Taxonomy" id="8319"/>
    <lineage>
        <taxon>Eukaryota</taxon>
        <taxon>Metazoa</taxon>
        <taxon>Chordata</taxon>
        <taxon>Craniata</taxon>
        <taxon>Vertebrata</taxon>
        <taxon>Euteleostomi</taxon>
        <taxon>Amphibia</taxon>
        <taxon>Batrachia</taxon>
        <taxon>Caudata</taxon>
        <taxon>Salamandroidea</taxon>
        <taxon>Salamandridae</taxon>
        <taxon>Pleurodelinae</taxon>
        <taxon>Pleurodeles</taxon>
    </lineage>
</organism>
<keyword evidence="3" id="KW-1185">Reference proteome</keyword>
<dbReference type="Proteomes" id="UP001066276">
    <property type="component" value="Chromosome 6"/>
</dbReference>
<feature type="compositionally biased region" description="Basic residues" evidence="1">
    <location>
        <begin position="1"/>
        <end position="11"/>
    </location>
</feature>
<feature type="compositionally biased region" description="Polar residues" evidence="1">
    <location>
        <begin position="21"/>
        <end position="31"/>
    </location>
</feature>
<accession>A0AAV7R0L4</accession>
<evidence type="ECO:0000313" key="3">
    <source>
        <dbReference type="Proteomes" id="UP001066276"/>
    </source>
</evidence>
<dbReference type="EMBL" id="JANPWB010000010">
    <property type="protein sequence ID" value="KAJ1145838.1"/>
    <property type="molecule type" value="Genomic_DNA"/>
</dbReference>